<dbReference type="PANTHER" id="PTHR43392:SF2">
    <property type="entry name" value="AAA-TYPE ATPASE FAMILY PROTEIN _ ANKYRIN REPEAT FAMILY PROTEIN"/>
    <property type="match status" value="1"/>
</dbReference>
<dbReference type="CDD" id="cd00009">
    <property type="entry name" value="AAA"/>
    <property type="match status" value="2"/>
</dbReference>
<dbReference type="FunFam" id="3.40.50.300:FF:000216">
    <property type="entry name" value="Type VII secretion ATPase EccA"/>
    <property type="match status" value="3"/>
</dbReference>
<dbReference type="GO" id="GO:0016887">
    <property type="term" value="F:ATP hydrolysis activity"/>
    <property type="evidence" value="ECO:0007669"/>
    <property type="project" value="InterPro"/>
</dbReference>
<name>A0A968G9V8_9SPIO</name>
<dbReference type="Gene3D" id="3.40.50.300">
    <property type="entry name" value="P-loop containing nucleotide triphosphate hydrolases"/>
    <property type="match status" value="4"/>
</dbReference>
<dbReference type="PRINTS" id="PR00819">
    <property type="entry name" value="CBXCFQXSUPER"/>
</dbReference>
<dbReference type="PANTHER" id="PTHR43392">
    <property type="entry name" value="AAA-TYPE ATPASE FAMILY PROTEIN / ANKYRIN REPEAT FAMILY PROTEIN"/>
    <property type="match status" value="1"/>
</dbReference>
<dbReference type="SUPFAM" id="SSF52540">
    <property type="entry name" value="P-loop containing nucleoside triphosphate hydrolases"/>
    <property type="match status" value="4"/>
</dbReference>
<evidence type="ECO:0000256" key="3">
    <source>
        <dbReference type="ARBA" id="ARBA00022840"/>
    </source>
</evidence>
<dbReference type="InterPro" id="IPR041627">
    <property type="entry name" value="AAA_lid_6"/>
</dbReference>
<dbReference type="AlphaFoldDB" id="A0A968G9V8"/>
<dbReference type="Proteomes" id="UP000711995">
    <property type="component" value="Unassembled WGS sequence"/>
</dbReference>
<dbReference type="Pfam" id="PF00004">
    <property type="entry name" value="AAA"/>
    <property type="match status" value="3"/>
</dbReference>
<feature type="domain" description="AAA+ ATPase" evidence="5">
    <location>
        <begin position="1031"/>
        <end position="1169"/>
    </location>
</feature>
<dbReference type="Gene3D" id="1.10.8.60">
    <property type="match status" value="2"/>
</dbReference>
<feature type="compositionally biased region" description="Low complexity" evidence="4">
    <location>
        <begin position="66"/>
        <end position="110"/>
    </location>
</feature>
<reference evidence="6 7" key="1">
    <citation type="submission" date="2020-03" db="EMBL/GenBank/DDBJ databases">
        <title>Spirochaetal bacteria isolated from arthropods constitute a novel genus Entomospira genus novum within the order Spirochaetales.</title>
        <authorList>
            <person name="Grana-Miraglia L."/>
            <person name="Sikutova S."/>
            <person name="Fingerle V."/>
            <person name="Sing A."/>
            <person name="Castillo-Ramirez S."/>
            <person name="Margos G."/>
            <person name="Rudolf I."/>
        </authorList>
    </citation>
    <scope>NUCLEOTIDE SEQUENCE [LARGE SCALE GENOMIC DNA]</scope>
    <source>
        <strain evidence="6 7">BR193</strain>
    </source>
</reference>
<organism evidence="6 7">
    <name type="scientific">Entomospira entomophila</name>
    <dbReference type="NCBI Taxonomy" id="2719988"/>
    <lineage>
        <taxon>Bacteria</taxon>
        <taxon>Pseudomonadati</taxon>
        <taxon>Spirochaetota</taxon>
        <taxon>Spirochaetia</taxon>
        <taxon>Spirochaetales</taxon>
        <taxon>Spirochaetaceae</taxon>
        <taxon>Entomospira</taxon>
    </lineage>
</organism>
<evidence type="ECO:0000259" key="5">
    <source>
        <dbReference type="SMART" id="SM00382"/>
    </source>
</evidence>
<dbReference type="InterPro" id="IPR003593">
    <property type="entry name" value="AAA+_ATPase"/>
</dbReference>
<feature type="region of interest" description="Disordered" evidence="4">
    <location>
        <begin position="31"/>
        <end position="112"/>
    </location>
</feature>
<evidence type="ECO:0000313" key="7">
    <source>
        <dbReference type="Proteomes" id="UP000711995"/>
    </source>
</evidence>
<feature type="domain" description="AAA+ ATPase" evidence="5">
    <location>
        <begin position="488"/>
        <end position="626"/>
    </location>
</feature>
<feature type="domain" description="AAA+ ATPase" evidence="5">
    <location>
        <begin position="757"/>
        <end position="894"/>
    </location>
</feature>
<dbReference type="InterPro" id="IPR000641">
    <property type="entry name" value="CbxX/CfxQ"/>
</dbReference>
<comment type="similarity">
    <text evidence="1">Belongs to the CbxX/CfxQ family.</text>
</comment>
<dbReference type="InterPro" id="IPR003959">
    <property type="entry name" value="ATPase_AAA_core"/>
</dbReference>
<sequence>MVMSKWLKLILPEYVLYQLVKKYGFIRKRRRRTHNYQNTPPQSSSNSRPSTVPNQASNNQTSSCASGTCSTNRNNNTSSKKSCSNNSCGLNGSSNKSSKSNNASSGGSKKPISINKAALDSKLNNVRTTMRKELLAQNESIDEMIIAFKRPFLTKPGADQPRNSILICGHQGSGRSLLVLKMVQNLYKEGLLSSAGIDLVSMNLYPTTSQKPLFLKDLYKALKSSGEVIVFNNIEQAHRDSTQILIELITTGIYQFTERYEDKNGDLVVTSDGVLKKNAVDILESNGKYFIFMTSSSEKSILEKLGVVFMRGIYDVIIMDEYDLNEILLITTKMLKDFIIYVKETLGFTLTYTTDFKDYCASKYKKNEGFIAIHSFMLDSVYRGISEYKVRHSVADKETSIIINYDKDKDDMTLIENGHTDGEIEVFSMKTLIAKSNRANNGVSIEDVKAELQSVIGLQKVKDFILDLEHNLEIQRHREEKGQKMTSISGHMIFTGNPGTGKTMMARIVSKYLKAIGMLSSGHLREVSRSDLVGQYVGHTAKQTHEVIQSAMGGILFIDEAYALCRDKHDIFGLEAVDALVKAIEDYRDNFIVILAGYTDEMEQFLKNNPGLKSRFPNIIEFEDYSALEMLEIAKNTAESKGYSITPECEEGLVDLFERSQIPGRNDSGNGRMVRNVIEAAILQQSRRITKDTPTDEMSLLLVDDFNFETFEKFDLEQQLSTIIGLEGVKDFMREQQKMLIANQKRQAMGLTVDTTQSLNMIFTGNPGTGKTTIARVVASMFKDMGLLKSGHLVEVDRSGLVAEYVGHTAKKTEAVFRSALGGILFVDEAYALSNNHDSFGKEAIDTLVKLIEDYRGQILVILAGYKREMKDFMKSNSGLQSRFALVIDFPDYTAPELYAIARKMIDAKGLFLANQRADDALKNAMEQAHHTSNEASGNGRMVRNFIEKILRNQSARVASLEHATKEMMISIESSDIQKEDTTKQEAYDLEAQFAPIIGLNQVKDYIRSLAARLSIQQQRKQMGLDVDTRQSLHMIFAGNPGTGKTMMARTIADLLFHMGVLRSDKFIETDRAGLVAGYVGQTALKTTEKVMEAMDGVLFIDEAYALAQGSHHDFGREAIDTLVKLMDDHRDRLVVILAGYSSNMKQFLQVNPGLKSRFPNIIEFSDYEALELMQIAEGLYRSKGYELTQQAKQKLAFILQEASTKEWFGNGRYVRNIYEASINRQSLRLSHLIGLTKQMLITIDHQDIVEV</sequence>
<comment type="caution">
    <text evidence="6">The sequence shown here is derived from an EMBL/GenBank/DDBJ whole genome shotgun (WGS) entry which is preliminary data.</text>
</comment>
<evidence type="ECO:0000313" key="6">
    <source>
        <dbReference type="EMBL" id="NIZ41268.1"/>
    </source>
</evidence>
<keyword evidence="2" id="KW-0547">Nucleotide-binding</keyword>
<evidence type="ECO:0000256" key="4">
    <source>
        <dbReference type="SAM" id="MobiDB-lite"/>
    </source>
</evidence>
<evidence type="ECO:0000256" key="1">
    <source>
        <dbReference type="ARBA" id="ARBA00010378"/>
    </source>
</evidence>
<dbReference type="GO" id="GO:0005524">
    <property type="term" value="F:ATP binding"/>
    <property type="evidence" value="ECO:0007669"/>
    <property type="project" value="UniProtKB-KW"/>
</dbReference>
<feature type="domain" description="AAA+ ATPase" evidence="5">
    <location>
        <begin position="161"/>
        <end position="323"/>
    </location>
</feature>
<keyword evidence="7" id="KW-1185">Reference proteome</keyword>
<dbReference type="InterPro" id="IPR027417">
    <property type="entry name" value="P-loop_NTPase"/>
</dbReference>
<dbReference type="Pfam" id="PF17866">
    <property type="entry name" value="AAA_lid_6"/>
    <property type="match status" value="3"/>
</dbReference>
<dbReference type="EMBL" id="JAATLJ010000002">
    <property type="protein sequence ID" value="NIZ41268.1"/>
    <property type="molecule type" value="Genomic_DNA"/>
</dbReference>
<dbReference type="InterPro" id="IPR050773">
    <property type="entry name" value="CbxX/CfxQ_RuBisCO_ESX"/>
</dbReference>
<evidence type="ECO:0000256" key="2">
    <source>
        <dbReference type="ARBA" id="ARBA00022741"/>
    </source>
</evidence>
<dbReference type="SMART" id="SM00382">
    <property type="entry name" value="AAA"/>
    <property type="match status" value="4"/>
</dbReference>
<proteinExistence type="inferred from homology"/>
<accession>A0A968G9V8</accession>
<keyword evidence="3" id="KW-0067">ATP-binding</keyword>
<gene>
    <name evidence="6" type="ORF">HCT14_07100</name>
</gene>
<feature type="compositionally biased region" description="Polar residues" evidence="4">
    <location>
        <begin position="35"/>
        <end position="65"/>
    </location>
</feature>
<protein>
    <submittedName>
        <fullName evidence="6">AAA family ATPase</fullName>
    </submittedName>
</protein>